<sequence>MNHLSGRKIGILGGSFDPVHNGHLAIARAAYTDFDLDEVWFIPAGHSPNKNESGMTLPEYRAEMVALAVKPYPYFKMSTVEIEAEETSYTYLTLTKLKNRYPDTIFYFIMGADSLDYFEEWKHPEIICEKAVVLVAVRDHWNMEDVKKKIHAIEQLFHAKIYPLSCDRFDAASRNIRQMIKKGEDTGQLLPYAVSQFIKEHHLYENEK</sequence>
<keyword evidence="4 10" id="KW-0808">Transferase</keyword>
<evidence type="ECO:0000256" key="5">
    <source>
        <dbReference type="ARBA" id="ARBA00022695"/>
    </source>
</evidence>
<comment type="function">
    <text evidence="1 10">Catalyzes the reversible adenylation of nicotinate mononucleotide (NaMN) to nicotinic acid adenine dinucleotide (NaAD).</text>
</comment>
<dbReference type="UniPathway" id="UPA00253">
    <property type="reaction ID" value="UER00332"/>
</dbReference>
<dbReference type="NCBIfam" id="NF000840">
    <property type="entry name" value="PRK00071.1-3"/>
    <property type="match status" value="1"/>
</dbReference>
<dbReference type="Pfam" id="PF01467">
    <property type="entry name" value="CTP_transf_like"/>
    <property type="match status" value="1"/>
</dbReference>
<dbReference type="EMBL" id="CVRS01000016">
    <property type="protein sequence ID" value="CRL33548.1"/>
    <property type="molecule type" value="Genomic_DNA"/>
</dbReference>
<keyword evidence="6 10" id="KW-0547">Nucleotide-binding</keyword>
<dbReference type="Proteomes" id="UP000049828">
    <property type="component" value="Unassembled WGS sequence"/>
</dbReference>
<gene>
    <name evidence="10 13" type="primary">nadD</name>
    <name evidence="14" type="ORF">DW654_05485</name>
    <name evidence="13" type="ORF">ERS852392_01420</name>
    <name evidence="12" type="ORF">RIL183_02411</name>
</gene>
<reference evidence="15" key="1">
    <citation type="submission" date="2015-05" db="EMBL/GenBank/DDBJ databases">
        <authorList>
            <consortium name="Pathogen Informatics"/>
        </authorList>
    </citation>
    <scope>NUCLEOTIDE SEQUENCE [LARGE SCALE GENOMIC DNA]</scope>
    <source>
        <strain evidence="13 16">2789STDY5608835</strain>
        <strain evidence="15">L1-83</strain>
    </source>
</reference>
<evidence type="ECO:0000313" key="13">
    <source>
        <dbReference type="EMBL" id="CUN80932.1"/>
    </source>
</evidence>
<dbReference type="STRING" id="360807.ERS852392_01420"/>
<dbReference type="NCBIfam" id="TIGR00482">
    <property type="entry name" value="nicotinate (nicotinamide) nucleotide adenylyltransferase"/>
    <property type="match status" value="1"/>
</dbReference>
<keyword evidence="7 10" id="KW-0067">ATP-binding</keyword>
<dbReference type="AlphaFoldDB" id="A0A0M6WCE3"/>
<dbReference type="GO" id="GO:0009435">
    <property type="term" value="P:NAD+ biosynthetic process"/>
    <property type="evidence" value="ECO:0007669"/>
    <property type="project" value="UniProtKB-UniRule"/>
</dbReference>
<evidence type="ECO:0000256" key="2">
    <source>
        <dbReference type="ARBA" id="ARBA00005019"/>
    </source>
</evidence>
<evidence type="ECO:0000256" key="9">
    <source>
        <dbReference type="ARBA" id="ARBA00048721"/>
    </source>
</evidence>
<dbReference type="PANTHER" id="PTHR39321:SF3">
    <property type="entry name" value="PHOSPHOPANTETHEINE ADENYLYLTRANSFERASE"/>
    <property type="match status" value="1"/>
</dbReference>
<organism evidence="12 15">
    <name type="scientific">Roseburia inulinivorans</name>
    <dbReference type="NCBI Taxonomy" id="360807"/>
    <lineage>
        <taxon>Bacteria</taxon>
        <taxon>Bacillati</taxon>
        <taxon>Bacillota</taxon>
        <taxon>Clostridia</taxon>
        <taxon>Lachnospirales</taxon>
        <taxon>Lachnospiraceae</taxon>
        <taxon>Roseburia</taxon>
    </lineage>
</organism>
<accession>A0A0M6WCE3</accession>
<dbReference type="EC" id="2.7.7.18" evidence="10"/>
<dbReference type="NCBIfam" id="TIGR00125">
    <property type="entry name" value="cyt_tran_rel"/>
    <property type="match status" value="1"/>
</dbReference>
<dbReference type="Gene3D" id="3.40.50.620">
    <property type="entry name" value="HUPs"/>
    <property type="match status" value="1"/>
</dbReference>
<keyword evidence="5 10" id="KW-0548">Nucleotidyltransferase</keyword>
<proteinExistence type="inferred from homology"/>
<dbReference type="PANTHER" id="PTHR39321">
    <property type="entry name" value="NICOTINATE-NUCLEOTIDE ADENYLYLTRANSFERASE-RELATED"/>
    <property type="match status" value="1"/>
</dbReference>
<evidence type="ECO:0000313" key="12">
    <source>
        <dbReference type="EMBL" id="CRL33548.1"/>
    </source>
</evidence>
<dbReference type="CDD" id="cd02165">
    <property type="entry name" value="NMNAT"/>
    <property type="match status" value="1"/>
</dbReference>
<dbReference type="InterPro" id="IPR014729">
    <property type="entry name" value="Rossmann-like_a/b/a_fold"/>
</dbReference>
<evidence type="ECO:0000256" key="3">
    <source>
        <dbReference type="ARBA" id="ARBA00022642"/>
    </source>
</evidence>
<dbReference type="EMBL" id="QRHP01000003">
    <property type="protein sequence ID" value="RHF86370.1"/>
    <property type="molecule type" value="Genomic_DNA"/>
</dbReference>
<keyword evidence="3 10" id="KW-0662">Pyridine nucleotide biosynthesis</keyword>
<evidence type="ECO:0000256" key="8">
    <source>
        <dbReference type="ARBA" id="ARBA00023027"/>
    </source>
</evidence>
<dbReference type="Proteomes" id="UP000095395">
    <property type="component" value="Unassembled WGS sequence"/>
</dbReference>
<dbReference type="HAMAP" id="MF_00244">
    <property type="entry name" value="NaMN_adenylyltr"/>
    <property type="match status" value="1"/>
</dbReference>
<reference evidence="14 17" key="3">
    <citation type="submission" date="2018-08" db="EMBL/GenBank/DDBJ databases">
        <title>A genome reference for cultivated species of the human gut microbiota.</title>
        <authorList>
            <person name="Zou Y."/>
            <person name="Xue W."/>
            <person name="Luo G."/>
        </authorList>
    </citation>
    <scope>NUCLEOTIDE SEQUENCE [LARGE SCALE GENOMIC DNA]</scope>
    <source>
        <strain evidence="14 17">AM23-23AC</strain>
    </source>
</reference>
<evidence type="ECO:0000256" key="7">
    <source>
        <dbReference type="ARBA" id="ARBA00022840"/>
    </source>
</evidence>
<dbReference type="GO" id="GO:0005524">
    <property type="term" value="F:ATP binding"/>
    <property type="evidence" value="ECO:0007669"/>
    <property type="project" value="UniProtKB-KW"/>
</dbReference>
<reference evidence="12" key="2">
    <citation type="submission" date="2015-05" db="EMBL/GenBank/DDBJ databases">
        <authorList>
            <person name="Wang D.B."/>
            <person name="Wang M."/>
        </authorList>
    </citation>
    <scope>NUCLEOTIDE SEQUENCE [LARGE SCALE GENOMIC DNA]</scope>
    <source>
        <strain evidence="12">L1-83</strain>
    </source>
</reference>
<protein>
    <recommendedName>
        <fullName evidence="10">Probable nicotinate-nucleotide adenylyltransferase</fullName>
        <ecNumber evidence="10">2.7.7.18</ecNumber>
    </recommendedName>
    <alternativeName>
        <fullName evidence="10">Deamido-NAD(+) diphosphorylase</fullName>
    </alternativeName>
    <alternativeName>
        <fullName evidence="10">Deamido-NAD(+) pyrophosphorylase</fullName>
    </alternativeName>
    <alternativeName>
        <fullName evidence="10">Nicotinate mononucleotide adenylyltransferase</fullName>
        <shortName evidence="10">NaMN adenylyltransferase</shortName>
    </alternativeName>
</protein>
<evidence type="ECO:0000259" key="11">
    <source>
        <dbReference type="Pfam" id="PF01467"/>
    </source>
</evidence>
<evidence type="ECO:0000256" key="6">
    <source>
        <dbReference type="ARBA" id="ARBA00022741"/>
    </source>
</evidence>
<evidence type="ECO:0000313" key="15">
    <source>
        <dbReference type="Proteomes" id="UP000049828"/>
    </source>
</evidence>
<keyword evidence="8 10" id="KW-0520">NAD</keyword>
<dbReference type="SUPFAM" id="SSF52374">
    <property type="entry name" value="Nucleotidylyl transferase"/>
    <property type="match status" value="1"/>
</dbReference>
<dbReference type="EMBL" id="CYYR01000008">
    <property type="protein sequence ID" value="CUN80932.1"/>
    <property type="molecule type" value="Genomic_DNA"/>
</dbReference>
<evidence type="ECO:0000313" key="17">
    <source>
        <dbReference type="Proteomes" id="UP000283701"/>
    </source>
</evidence>
<comment type="similarity">
    <text evidence="10">Belongs to the NadD family.</text>
</comment>
<comment type="catalytic activity">
    <reaction evidence="9 10">
        <text>nicotinate beta-D-ribonucleotide + ATP + H(+) = deamido-NAD(+) + diphosphate</text>
        <dbReference type="Rhea" id="RHEA:22860"/>
        <dbReference type="ChEBI" id="CHEBI:15378"/>
        <dbReference type="ChEBI" id="CHEBI:30616"/>
        <dbReference type="ChEBI" id="CHEBI:33019"/>
        <dbReference type="ChEBI" id="CHEBI:57502"/>
        <dbReference type="ChEBI" id="CHEBI:58437"/>
        <dbReference type="EC" id="2.7.7.18"/>
    </reaction>
</comment>
<dbReference type="OrthoDB" id="5295945at2"/>
<evidence type="ECO:0000256" key="1">
    <source>
        <dbReference type="ARBA" id="ARBA00002324"/>
    </source>
</evidence>
<name>A0A0M6WCE3_9FIRM</name>
<evidence type="ECO:0000313" key="16">
    <source>
        <dbReference type="Proteomes" id="UP000095395"/>
    </source>
</evidence>
<evidence type="ECO:0000313" key="14">
    <source>
        <dbReference type="EMBL" id="RHF86370.1"/>
    </source>
</evidence>
<dbReference type="GO" id="GO:0004515">
    <property type="term" value="F:nicotinate-nucleotide adenylyltransferase activity"/>
    <property type="evidence" value="ECO:0007669"/>
    <property type="project" value="UniProtKB-UniRule"/>
</dbReference>
<dbReference type="Proteomes" id="UP000283701">
    <property type="component" value="Unassembled WGS sequence"/>
</dbReference>
<evidence type="ECO:0000256" key="10">
    <source>
        <dbReference type="HAMAP-Rule" id="MF_00244"/>
    </source>
</evidence>
<keyword evidence="15" id="KW-1185">Reference proteome</keyword>
<feature type="domain" description="Cytidyltransferase-like" evidence="11">
    <location>
        <begin position="11"/>
        <end position="145"/>
    </location>
</feature>
<dbReference type="InterPro" id="IPR005248">
    <property type="entry name" value="NadD/NMNAT"/>
</dbReference>
<dbReference type="InterPro" id="IPR004821">
    <property type="entry name" value="Cyt_trans-like"/>
</dbReference>
<dbReference type="RefSeq" id="WP_055039171.1">
    <property type="nucleotide sequence ID" value="NZ_CATWND010000005.1"/>
</dbReference>
<evidence type="ECO:0000256" key="4">
    <source>
        <dbReference type="ARBA" id="ARBA00022679"/>
    </source>
</evidence>
<comment type="pathway">
    <text evidence="2 10">Cofactor biosynthesis; NAD(+) biosynthesis; deamido-NAD(+) from nicotinate D-ribonucleotide: step 1/1.</text>
</comment>